<gene>
    <name evidence="1" type="ORF">ATL31_3122</name>
</gene>
<protein>
    <submittedName>
        <fullName evidence="1">Uncharacterized protein YndB with AHSA1/START domain</fullName>
    </submittedName>
</protein>
<evidence type="ECO:0000313" key="1">
    <source>
        <dbReference type="EMBL" id="PKW28260.1"/>
    </source>
</evidence>
<reference evidence="1 2" key="1">
    <citation type="submission" date="2017-12" db="EMBL/GenBank/DDBJ databases">
        <title>Sequencing the genomes of 1000 Actinobacteria strains.</title>
        <authorList>
            <person name="Klenk H.-P."/>
        </authorList>
    </citation>
    <scope>NUCLEOTIDE SEQUENCE [LARGE SCALE GENOMIC DNA]</scope>
    <source>
        <strain evidence="1 2">DSM 12806</strain>
    </source>
</reference>
<accession>A0A2N3YN18</accession>
<dbReference type="InterPro" id="IPR023393">
    <property type="entry name" value="START-like_dom_sf"/>
</dbReference>
<evidence type="ECO:0000313" key="2">
    <source>
        <dbReference type="Proteomes" id="UP000233781"/>
    </source>
</evidence>
<dbReference type="InterPro" id="IPR019587">
    <property type="entry name" value="Polyketide_cyclase/dehydratase"/>
</dbReference>
<dbReference type="Proteomes" id="UP000233781">
    <property type="component" value="Unassembled WGS sequence"/>
</dbReference>
<sequence>MPSRDVVSVQRLIPAPPEPIFDLLVDPAGHARIDGGGSVQGARSGGRRLGLGDRFGMDMKIGLPYRTSNTVVELEENRRIAWQTLAEGPASPFLGGRIWRYVLEPVEGGTLVTESWDITKEAAPSKLFVRRMEPMTRRNMAATLERIDEIVTAAA</sequence>
<dbReference type="EMBL" id="PJNE01000001">
    <property type="protein sequence ID" value="PKW28260.1"/>
    <property type="molecule type" value="Genomic_DNA"/>
</dbReference>
<organism evidence="1 2">
    <name type="scientific">Phycicoccus duodecadis</name>
    <dbReference type="NCBI Taxonomy" id="173053"/>
    <lineage>
        <taxon>Bacteria</taxon>
        <taxon>Bacillati</taxon>
        <taxon>Actinomycetota</taxon>
        <taxon>Actinomycetes</taxon>
        <taxon>Micrococcales</taxon>
        <taxon>Intrasporangiaceae</taxon>
        <taxon>Phycicoccus</taxon>
    </lineage>
</organism>
<dbReference type="OrthoDB" id="6624781at2"/>
<dbReference type="RefSeq" id="WP_101396821.1">
    <property type="nucleotide sequence ID" value="NZ_PJNE01000001.1"/>
</dbReference>
<dbReference type="Pfam" id="PF10604">
    <property type="entry name" value="Polyketide_cyc2"/>
    <property type="match status" value="1"/>
</dbReference>
<keyword evidence="2" id="KW-1185">Reference proteome</keyword>
<dbReference type="AlphaFoldDB" id="A0A2N3YN18"/>
<name>A0A2N3YN18_9MICO</name>
<dbReference type="Gene3D" id="3.30.530.20">
    <property type="match status" value="1"/>
</dbReference>
<dbReference type="SUPFAM" id="SSF55961">
    <property type="entry name" value="Bet v1-like"/>
    <property type="match status" value="1"/>
</dbReference>
<comment type="caution">
    <text evidence="1">The sequence shown here is derived from an EMBL/GenBank/DDBJ whole genome shotgun (WGS) entry which is preliminary data.</text>
</comment>
<proteinExistence type="predicted"/>